<organism evidence="1 2">
    <name type="scientific">Mycena rosella</name>
    <name type="common">Pink bonnet</name>
    <name type="synonym">Agaricus rosellus</name>
    <dbReference type="NCBI Taxonomy" id="1033263"/>
    <lineage>
        <taxon>Eukaryota</taxon>
        <taxon>Fungi</taxon>
        <taxon>Dikarya</taxon>
        <taxon>Basidiomycota</taxon>
        <taxon>Agaricomycotina</taxon>
        <taxon>Agaricomycetes</taxon>
        <taxon>Agaricomycetidae</taxon>
        <taxon>Agaricales</taxon>
        <taxon>Marasmiineae</taxon>
        <taxon>Mycenaceae</taxon>
        <taxon>Mycena</taxon>
    </lineage>
</organism>
<evidence type="ECO:0000313" key="2">
    <source>
        <dbReference type="Proteomes" id="UP001221757"/>
    </source>
</evidence>
<sequence>MSHCENSTYAPALELPYELTSQILINCLPFTAVSVQTEKWRAVALATRELWSSIHLEFRAGDPYNGIPTLFALADAEPVEDHTCDLLEWWLTRAANYPVSITLDGSVGLPEGVLAILGMHSARWRRIEIKVTKQELLEFNTIPGPFPSLRALAIRLTQYHHSCPVINAATSPRIPLAFGALSKPTHNRHPLPPHVDLRTCLWEVPSLETLKLLFPAAGVPSIDTRYRFLHHGDLLPHLRTLVIKDTLHIATYTPFLTVLHTRRGLARAELHMESVHAHVRTHFEASVAEGLSIRATTPTYTWPRDFQDEDQDAFGDLAFSGRIHMPPTSVLYDTSELSTEMFAG</sequence>
<reference evidence="1" key="1">
    <citation type="submission" date="2023-03" db="EMBL/GenBank/DDBJ databases">
        <title>Massive genome expansion in bonnet fungi (Mycena s.s.) driven by repeated elements and novel gene families across ecological guilds.</title>
        <authorList>
            <consortium name="Lawrence Berkeley National Laboratory"/>
            <person name="Harder C.B."/>
            <person name="Miyauchi S."/>
            <person name="Viragh M."/>
            <person name="Kuo A."/>
            <person name="Thoen E."/>
            <person name="Andreopoulos B."/>
            <person name="Lu D."/>
            <person name="Skrede I."/>
            <person name="Drula E."/>
            <person name="Henrissat B."/>
            <person name="Morin E."/>
            <person name="Kohler A."/>
            <person name="Barry K."/>
            <person name="LaButti K."/>
            <person name="Morin E."/>
            <person name="Salamov A."/>
            <person name="Lipzen A."/>
            <person name="Mereny Z."/>
            <person name="Hegedus B."/>
            <person name="Baldrian P."/>
            <person name="Stursova M."/>
            <person name="Weitz H."/>
            <person name="Taylor A."/>
            <person name="Grigoriev I.V."/>
            <person name="Nagy L.G."/>
            <person name="Martin F."/>
            <person name="Kauserud H."/>
        </authorList>
    </citation>
    <scope>NUCLEOTIDE SEQUENCE</scope>
    <source>
        <strain evidence="1">CBHHK067</strain>
    </source>
</reference>
<proteinExistence type="predicted"/>
<dbReference type="Proteomes" id="UP001221757">
    <property type="component" value="Unassembled WGS sequence"/>
</dbReference>
<dbReference type="EMBL" id="JARKIE010000184">
    <property type="protein sequence ID" value="KAJ7669758.1"/>
    <property type="molecule type" value="Genomic_DNA"/>
</dbReference>
<evidence type="ECO:0000313" key="1">
    <source>
        <dbReference type="EMBL" id="KAJ7669758.1"/>
    </source>
</evidence>
<keyword evidence="2" id="KW-1185">Reference proteome</keyword>
<accession>A0AAD7G9G4</accession>
<dbReference type="AlphaFoldDB" id="A0AAD7G9G4"/>
<evidence type="ECO:0008006" key="3">
    <source>
        <dbReference type="Google" id="ProtNLM"/>
    </source>
</evidence>
<comment type="caution">
    <text evidence="1">The sequence shown here is derived from an EMBL/GenBank/DDBJ whole genome shotgun (WGS) entry which is preliminary data.</text>
</comment>
<protein>
    <recommendedName>
        <fullName evidence="3">F-box domain-containing protein</fullName>
    </recommendedName>
</protein>
<gene>
    <name evidence="1" type="ORF">B0H17DRAFT_1335698</name>
</gene>
<name>A0AAD7G9G4_MYCRO</name>